<evidence type="ECO:0000313" key="2">
    <source>
        <dbReference type="Proteomes" id="UP000284579"/>
    </source>
</evidence>
<dbReference type="AlphaFoldDB" id="A0A414QMM2"/>
<evidence type="ECO:0000313" key="1">
    <source>
        <dbReference type="EMBL" id="RHF82019.1"/>
    </source>
</evidence>
<dbReference type="EMBL" id="QRHO01000018">
    <property type="protein sequence ID" value="RHF82019.1"/>
    <property type="molecule type" value="Genomic_DNA"/>
</dbReference>
<name>A0A414QMM2_9FIRM</name>
<protein>
    <submittedName>
        <fullName evidence="1">Uncharacterized protein</fullName>
    </submittedName>
</protein>
<accession>A0A414QMM2</accession>
<organism evidence="1 2">
    <name type="scientific">Coprococcus comes</name>
    <dbReference type="NCBI Taxonomy" id="410072"/>
    <lineage>
        <taxon>Bacteria</taxon>
        <taxon>Bacillati</taxon>
        <taxon>Bacillota</taxon>
        <taxon>Clostridia</taxon>
        <taxon>Lachnospirales</taxon>
        <taxon>Lachnospiraceae</taxon>
        <taxon>Coprococcus</taxon>
    </lineage>
</organism>
<sequence length="127" mass="14317">MAQNHLKFGTYTPTDPDSDGYQLSFATTSSDKSGRTMRGNMKNAVLFTVEAYNLKWTDIDATVASRILKEVMGKDEFDFYHFNVYTAMWETGKFYAANFNAPVISIENGKEKLSELSFQVTGMNPVL</sequence>
<proteinExistence type="predicted"/>
<dbReference type="RefSeq" id="WP_118199314.1">
    <property type="nucleotide sequence ID" value="NZ_QRHO01000018.1"/>
</dbReference>
<reference evidence="1 2" key="1">
    <citation type="submission" date="2018-08" db="EMBL/GenBank/DDBJ databases">
        <title>A genome reference for cultivated species of the human gut microbiota.</title>
        <authorList>
            <person name="Zou Y."/>
            <person name="Xue W."/>
            <person name="Luo G."/>
        </authorList>
    </citation>
    <scope>NUCLEOTIDE SEQUENCE [LARGE SCALE GENOMIC DNA]</scope>
    <source>
        <strain evidence="1 2">AM23-3</strain>
    </source>
</reference>
<gene>
    <name evidence="1" type="ORF">DW656_12085</name>
</gene>
<dbReference type="Proteomes" id="UP000284579">
    <property type="component" value="Unassembled WGS sequence"/>
</dbReference>
<comment type="caution">
    <text evidence="1">The sequence shown here is derived from an EMBL/GenBank/DDBJ whole genome shotgun (WGS) entry which is preliminary data.</text>
</comment>